<dbReference type="Proteomes" id="UP000323225">
    <property type="component" value="Unassembled WGS sequence"/>
</dbReference>
<dbReference type="EMBL" id="VUAA01000022">
    <property type="protein sequence ID" value="KAA1253374.1"/>
    <property type="molecule type" value="Genomic_DNA"/>
</dbReference>
<evidence type="ECO:0000313" key="2">
    <source>
        <dbReference type="Proteomes" id="UP000323225"/>
    </source>
</evidence>
<reference evidence="1 2" key="1">
    <citation type="submission" date="2019-09" db="EMBL/GenBank/DDBJ databases">
        <authorList>
            <person name="Kritzky A."/>
            <person name="Schelkanova E.Y."/>
            <person name="Alkhova Z.V."/>
            <person name="Smirnova N.I."/>
        </authorList>
    </citation>
    <scope>NUCLEOTIDE SEQUENCE [LARGE SCALE GENOMIC DNA]</scope>
    <source>
        <strain evidence="1 2">M1526</strain>
    </source>
</reference>
<gene>
    <name evidence="1" type="ORF">F0M16_17735</name>
</gene>
<name>A0A5Q6PER6_VIBCL</name>
<accession>A0A5Q6PER6</accession>
<sequence>MFAAQTVCETGYNALPSISGLDCENDISSQLKSENGEFLTLVDFLMSDNELNPHFNALLFSAVMSLLPSGSRLSLPEECYNTFAKYFVDFKGFLQSKFPFTSIILSEELASSRVAKHLEPEVFQSVTTF</sequence>
<dbReference type="AlphaFoldDB" id="A0A5Q6PER6"/>
<proteinExistence type="predicted"/>
<comment type="caution">
    <text evidence="1">The sequence shown here is derived from an EMBL/GenBank/DDBJ whole genome shotgun (WGS) entry which is preliminary data.</text>
</comment>
<protein>
    <submittedName>
        <fullName evidence="1">Uncharacterized protein</fullName>
    </submittedName>
</protein>
<evidence type="ECO:0000313" key="1">
    <source>
        <dbReference type="EMBL" id="KAA1253374.1"/>
    </source>
</evidence>
<organism evidence="1 2">
    <name type="scientific">Vibrio cholerae</name>
    <dbReference type="NCBI Taxonomy" id="666"/>
    <lineage>
        <taxon>Bacteria</taxon>
        <taxon>Pseudomonadati</taxon>
        <taxon>Pseudomonadota</taxon>
        <taxon>Gammaproteobacteria</taxon>
        <taxon>Vibrionales</taxon>
        <taxon>Vibrionaceae</taxon>
        <taxon>Vibrio</taxon>
    </lineage>
</organism>